<dbReference type="InterPro" id="IPR023210">
    <property type="entry name" value="NADP_OxRdtase_dom"/>
</dbReference>
<dbReference type="Gene3D" id="3.20.20.100">
    <property type="entry name" value="NADP-dependent oxidoreductase domain"/>
    <property type="match status" value="1"/>
</dbReference>
<dbReference type="RefSeq" id="WP_070981425.1">
    <property type="nucleotide sequence ID" value="NZ_CP043420.1"/>
</dbReference>
<dbReference type="EMBL" id="CP043420">
    <property type="protein sequence ID" value="QEL10120.1"/>
    <property type="molecule type" value="Genomic_DNA"/>
</dbReference>
<dbReference type="KEGG" id="kuy:FY550_02560"/>
<dbReference type="Pfam" id="PF00248">
    <property type="entry name" value="Aldo_ket_red"/>
    <property type="match status" value="1"/>
</dbReference>
<dbReference type="GO" id="GO:0016491">
    <property type="term" value="F:oxidoreductase activity"/>
    <property type="evidence" value="ECO:0007669"/>
    <property type="project" value="UniProtKB-KW"/>
</dbReference>
<dbReference type="AlphaFoldDB" id="A0A1S1NRA9"/>
<keyword evidence="1" id="KW-0560">Oxidoreductase</keyword>
<dbReference type="InterPro" id="IPR036812">
    <property type="entry name" value="NAD(P)_OxRdtase_dom_sf"/>
</dbReference>
<accession>A0A1S1NRA9</accession>
<dbReference type="PANTHER" id="PTHR43364">
    <property type="entry name" value="NADH-SPECIFIC METHYLGLYOXAL REDUCTASE-RELATED"/>
    <property type="match status" value="1"/>
</dbReference>
<evidence type="ECO:0000256" key="1">
    <source>
        <dbReference type="ARBA" id="ARBA00023002"/>
    </source>
</evidence>
<name>A0A1S1NRA9_9GAMM</name>
<sequence>MDYRNLGRTGLKVSPLCLGTMTYGTPEWRDWVLDEQQSRPFIKRALEAGINFFDTADMYSDGASERVVGRALNDFARREEVVIATKVYNPTGHKTANERGLSRKHIRHAIDDSLSRLGTDYVDLYQTHRWDYDTPIEETMEALHEVVQSGKALYIGASSMHAWQFAKAQRVAHENGWTPFSTMQPMVNLIYREEEREMIPQCIDQGVGVIPWSPLARGILAGSKPVGSEGETTRAKSDEQMRNWKLGLERDRPVLEALQRIAEARGVSSAQIALAWLLQKPGITAPIVGASKSRHLDQALGALELTLSEEEVEQLESPYVPHEVVGFV</sequence>
<dbReference type="Proteomes" id="UP000322553">
    <property type="component" value="Chromosome"/>
</dbReference>
<reference evidence="2 3" key="1">
    <citation type="submission" date="2019-08" db="EMBL/GenBank/DDBJ databases">
        <title>Complete genome sequence of Kushneria sp. YCWA18, a halophilic phosphate-solubilizing bacterium isolated from Daqiao saltern in China.</title>
        <authorList>
            <person name="Du G.-X."/>
            <person name="Qu L.-Y."/>
        </authorList>
    </citation>
    <scope>NUCLEOTIDE SEQUENCE [LARGE SCALE GENOMIC DNA]</scope>
    <source>
        <strain evidence="2 3">YCWA18</strain>
    </source>
</reference>
<evidence type="ECO:0000313" key="2">
    <source>
        <dbReference type="EMBL" id="QEL10120.1"/>
    </source>
</evidence>
<dbReference type="STRING" id="657387.BH688_15625"/>
<protein>
    <submittedName>
        <fullName evidence="2">Aldo/keto reductase</fullName>
    </submittedName>
</protein>
<proteinExistence type="predicted"/>
<dbReference type="InterPro" id="IPR050523">
    <property type="entry name" value="AKR_Detox_Biosynth"/>
</dbReference>
<dbReference type="SUPFAM" id="SSF51430">
    <property type="entry name" value="NAD(P)-linked oxidoreductase"/>
    <property type="match status" value="1"/>
</dbReference>
<evidence type="ECO:0000313" key="3">
    <source>
        <dbReference type="Proteomes" id="UP000322553"/>
    </source>
</evidence>
<dbReference type="CDD" id="cd19079">
    <property type="entry name" value="AKR_EcYajO-like"/>
    <property type="match status" value="1"/>
</dbReference>
<dbReference type="OrthoDB" id="9772407at2"/>
<dbReference type="PANTHER" id="PTHR43364:SF4">
    <property type="entry name" value="NAD(P)-LINKED OXIDOREDUCTASE SUPERFAMILY PROTEIN"/>
    <property type="match status" value="1"/>
</dbReference>
<keyword evidence="3" id="KW-1185">Reference proteome</keyword>
<organism evidence="2 3">
    <name type="scientific">Kushneria phosphatilytica</name>
    <dbReference type="NCBI Taxonomy" id="657387"/>
    <lineage>
        <taxon>Bacteria</taxon>
        <taxon>Pseudomonadati</taxon>
        <taxon>Pseudomonadota</taxon>
        <taxon>Gammaproteobacteria</taxon>
        <taxon>Oceanospirillales</taxon>
        <taxon>Halomonadaceae</taxon>
        <taxon>Kushneria</taxon>
    </lineage>
</organism>
<gene>
    <name evidence="2" type="ORF">FY550_02560</name>
</gene>
<dbReference type="GO" id="GO:0005829">
    <property type="term" value="C:cytosol"/>
    <property type="evidence" value="ECO:0007669"/>
    <property type="project" value="TreeGrafter"/>
</dbReference>
<dbReference type="FunFam" id="3.20.20.100:FF:000004">
    <property type="entry name" value="Oxidoreductase, aldo/keto reductase"/>
    <property type="match status" value="1"/>
</dbReference>